<evidence type="ECO:0000259" key="2">
    <source>
        <dbReference type="PROSITE" id="PS50977"/>
    </source>
</evidence>
<dbReference type="EMBL" id="LAZR01066855">
    <property type="protein sequence ID" value="KKK52761.1"/>
    <property type="molecule type" value="Genomic_DNA"/>
</dbReference>
<dbReference type="PANTHER" id="PTHR43479:SF11">
    <property type="entry name" value="ACREF_ENVCD OPERON REPRESSOR-RELATED"/>
    <property type="match status" value="1"/>
</dbReference>
<name>A0A0F8YXM7_9ZZZZ</name>
<evidence type="ECO:0000256" key="1">
    <source>
        <dbReference type="ARBA" id="ARBA00023125"/>
    </source>
</evidence>
<feature type="domain" description="HTH tetR-type" evidence="2">
    <location>
        <begin position="26"/>
        <end position="86"/>
    </location>
</feature>
<accession>A0A0F8YXM7</accession>
<evidence type="ECO:0000313" key="3">
    <source>
        <dbReference type="EMBL" id="KKK52761.1"/>
    </source>
</evidence>
<dbReference type="GO" id="GO:0003677">
    <property type="term" value="F:DNA binding"/>
    <property type="evidence" value="ECO:0007669"/>
    <property type="project" value="UniProtKB-KW"/>
</dbReference>
<gene>
    <name evidence="3" type="ORF">LCGC14_3101650</name>
</gene>
<dbReference type="PROSITE" id="PS50977">
    <property type="entry name" value="HTH_TETR_2"/>
    <property type="match status" value="1"/>
</dbReference>
<dbReference type="PANTHER" id="PTHR43479">
    <property type="entry name" value="ACREF/ENVCD OPERON REPRESSOR-RELATED"/>
    <property type="match status" value="1"/>
</dbReference>
<dbReference type="Gene3D" id="1.10.357.10">
    <property type="entry name" value="Tetracycline Repressor, domain 2"/>
    <property type="match status" value="1"/>
</dbReference>
<dbReference type="Pfam" id="PF00440">
    <property type="entry name" value="TetR_N"/>
    <property type="match status" value="1"/>
</dbReference>
<comment type="caution">
    <text evidence="3">The sequence shown here is derived from an EMBL/GenBank/DDBJ whole genome shotgun (WGS) entry which is preliminary data.</text>
</comment>
<dbReference type="InterPro" id="IPR001647">
    <property type="entry name" value="HTH_TetR"/>
</dbReference>
<reference evidence="3" key="1">
    <citation type="journal article" date="2015" name="Nature">
        <title>Complex archaea that bridge the gap between prokaryotes and eukaryotes.</title>
        <authorList>
            <person name="Spang A."/>
            <person name="Saw J.H."/>
            <person name="Jorgensen S.L."/>
            <person name="Zaremba-Niedzwiedzka K."/>
            <person name="Martijn J."/>
            <person name="Lind A.E."/>
            <person name="van Eijk R."/>
            <person name="Schleper C."/>
            <person name="Guy L."/>
            <person name="Ettema T.J."/>
        </authorList>
    </citation>
    <scope>NUCLEOTIDE SEQUENCE</scope>
</reference>
<sequence>MCALLPNTFKLMSEQLFLAPKQQRSQQTQEKLLKALHHSLKSKFFEHISIKELADYAEVSVGTFYRRFKNKESLLPMLYQDFGIDLNNWVSELETQNYKNLDDVVNTLCHKTYVFLSSQQGIFRTLHLNSRLHSELLSTDKHINRRVIYQRLAQLITQTDTKVSETAAGTAVFLIVSSLLDKVLYHDLTPAIACPLSAAHYAEELPKIILAYLG</sequence>
<dbReference type="InterPro" id="IPR050624">
    <property type="entry name" value="HTH-type_Tx_Regulator"/>
</dbReference>
<dbReference type="SUPFAM" id="SSF46689">
    <property type="entry name" value="Homeodomain-like"/>
    <property type="match status" value="1"/>
</dbReference>
<proteinExistence type="predicted"/>
<organism evidence="3">
    <name type="scientific">marine sediment metagenome</name>
    <dbReference type="NCBI Taxonomy" id="412755"/>
    <lineage>
        <taxon>unclassified sequences</taxon>
        <taxon>metagenomes</taxon>
        <taxon>ecological metagenomes</taxon>
    </lineage>
</organism>
<dbReference type="AlphaFoldDB" id="A0A0F8YXM7"/>
<dbReference type="InterPro" id="IPR009057">
    <property type="entry name" value="Homeodomain-like_sf"/>
</dbReference>
<keyword evidence="1" id="KW-0238">DNA-binding</keyword>
<protein>
    <recommendedName>
        <fullName evidence="2">HTH tetR-type domain-containing protein</fullName>
    </recommendedName>
</protein>